<proteinExistence type="predicted"/>
<reference evidence="2" key="1">
    <citation type="submission" date="2022-04" db="EMBL/GenBank/DDBJ databases">
        <title>A functionally conserved STORR gene fusion in Papaver species that diverged 16.8 million years ago.</title>
        <authorList>
            <person name="Catania T."/>
        </authorList>
    </citation>
    <scope>NUCLEOTIDE SEQUENCE</scope>
    <source>
        <strain evidence="2">S-188037</strain>
    </source>
</reference>
<feature type="compositionally biased region" description="Polar residues" evidence="1">
    <location>
        <begin position="157"/>
        <end position="167"/>
    </location>
</feature>
<keyword evidence="3" id="KW-1185">Reference proteome</keyword>
<sequence length="198" mass="23014">MEEQKNSSSAEALLGFSSLGLREPPFGYQGNSTPHNHRDFTIMSKEEMEIRMELEREIENDLQQEIENGMHNLALRLHQLYKHRRERNVTSFEGSKIKIAMFSNSGMSLRINLEEEPPNNVKEMENRNLDKVPRAKNYCKDEKSKHFHNRNMKNFDSVNTLRSSPSKARNDFVASPSTVKNVRKERKKMSARSTMVGK</sequence>
<dbReference type="Proteomes" id="UP001202328">
    <property type="component" value="Unassembled WGS sequence"/>
</dbReference>
<feature type="region of interest" description="Disordered" evidence="1">
    <location>
        <begin position="157"/>
        <end position="198"/>
    </location>
</feature>
<accession>A0AAD4T1P3</accession>
<protein>
    <submittedName>
        <fullName evidence="2">Uncharacterized protein</fullName>
    </submittedName>
</protein>
<evidence type="ECO:0000313" key="3">
    <source>
        <dbReference type="Proteomes" id="UP001202328"/>
    </source>
</evidence>
<feature type="compositionally biased region" description="Basic residues" evidence="1">
    <location>
        <begin position="181"/>
        <end position="190"/>
    </location>
</feature>
<evidence type="ECO:0000313" key="2">
    <source>
        <dbReference type="EMBL" id="KAI3928665.1"/>
    </source>
</evidence>
<organism evidence="2 3">
    <name type="scientific">Papaver atlanticum</name>
    <dbReference type="NCBI Taxonomy" id="357466"/>
    <lineage>
        <taxon>Eukaryota</taxon>
        <taxon>Viridiplantae</taxon>
        <taxon>Streptophyta</taxon>
        <taxon>Embryophyta</taxon>
        <taxon>Tracheophyta</taxon>
        <taxon>Spermatophyta</taxon>
        <taxon>Magnoliopsida</taxon>
        <taxon>Ranunculales</taxon>
        <taxon>Papaveraceae</taxon>
        <taxon>Papaveroideae</taxon>
        <taxon>Papaver</taxon>
    </lineage>
</organism>
<name>A0AAD4T1P3_9MAGN</name>
<dbReference type="AlphaFoldDB" id="A0AAD4T1P3"/>
<dbReference type="EMBL" id="JAJJMB010007708">
    <property type="protein sequence ID" value="KAI3928665.1"/>
    <property type="molecule type" value="Genomic_DNA"/>
</dbReference>
<comment type="caution">
    <text evidence="2">The sequence shown here is derived from an EMBL/GenBank/DDBJ whole genome shotgun (WGS) entry which is preliminary data.</text>
</comment>
<evidence type="ECO:0000256" key="1">
    <source>
        <dbReference type="SAM" id="MobiDB-lite"/>
    </source>
</evidence>
<gene>
    <name evidence="2" type="ORF">MKW98_024266</name>
</gene>